<evidence type="ECO:0000256" key="1">
    <source>
        <dbReference type="ARBA" id="ARBA00007623"/>
    </source>
</evidence>
<reference evidence="8" key="1">
    <citation type="submission" date="2017-06" db="EMBL/GenBank/DDBJ databases">
        <title>Genome analysis of Fimbriiglobus ruber SP5, the first member of the order Planctomycetales with confirmed chitinolytic capability.</title>
        <authorList>
            <person name="Ravin N.V."/>
            <person name="Rakitin A.L."/>
            <person name="Ivanova A.A."/>
            <person name="Beletsky A.V."/>
            <person name="Kulichevskaya I.S."/>
            <person name="Mardanov A.V."/>
            <person name="Dedysh S.N."/>
        </authorList>
    </citation>
    <scope>NUCLEOTIDE SEQUENCE [LARGE SCALE GENOMIC DNA]</scope>
    <source>
        <strain evidence="8">SP5</strain>
    </source>
</reference>
<gene>
    <name evidence="7" type="ORF">FRUB_03260</name>
</gene>
<dbReference type="EMBL" id="NIDE01000004">
    <property type="protein sequence ID" value="OWK43661.1"/>
    <property type="molecule type" value="Genomic_DNA"/>
</dbReference>
<name>A0A225DQT7_9BACT</name>
<evidence type="ECO:0000256" key="3">
    <source>
        <dbReference type="ARBA" id="ARBA00022801"/>
    </source>
</evidence>
<dbReference type="PROSITE" id="PS50203">
    <property type="entry name" value="CALPAIN_CAT"/>
    <property type="match status" value="1"/>
</dbReference>
<dbReference type="PANTHER" id="PTHR10183">
    <property type="entry name" value="CALPAIN"/>
    <property type="match status" value="1"/>
</dbReference>
<evidence type="ECO:0000313" key="8">
    <source>
        <dbReference type="Proteomes" id="UP000214646"/>
    </source>
</evidence>
<dbReference type="SUPFAM" id="SSF50956">
    <property type="entry name" value="Thermostable phytase (3-phytase)"/>
    <property type="match status" value="1"/>
</dbReference>
<keyword evidence="3" id="KW-0378">Hydrolase</keyword>
<evidence type="ECO:0000256" key="2">
    <source>
        <dbReference type="ARBA" id="ARBA00022670"/>
    </source>
</evidence>
<organism evidence="7 8">
    <name type="scientific">Fimbriiglobus ruber</name>
    <dbReference type="NCBI Taxonomy" id="1908690"/>
    <lineage>
        <taxon>Bacteria</taxon>
        <taxon>Pseudomonadati</taxon>
        <taxon>Planctomycetota</taxon>
        <taxon>Planctomycetia</taxon>
        <taxon>Gemmatales</taxon>
        <taxon>Gemmataceae</taxon>
        <taxon>Fimbriiglobus</taxon>
    </lineage>
</organism>
<keyword evidence="2" id="KW-0645">Protease</keyword>
<evidence type="ECO:0000256" key="4">
    <source>
        <dbReference type="ARBA" id="ARBA00022807"/>
    </source>
</evidence>
<dbReference type="InterPro" id="IPR015943">
    <property type="entry name" value="WD40/YVTN_repeat-like_dom_sf"/>
</dbReference>
<dbReference type="Pfam" id="PF00648">
    <property type="entry name" value="Peptidase_C2"/>
    <property type="match status" value="1"/>
</dbReference>
<sequence>MNRLFSLLTSPFRRAGSGVGSVRKTLPAKTTRLSLDALDDRCLPSSSPLTWSSNHNLYDGSTLVLSNVEQYIWSSATNMGYALQQGGTLDSFTSSSPTHVHAVLVPNAQSIGVASDGTVYALLTGGQLQVSTNSGKSWTAIDTATESFGVASNGGLFELDDGGSLQFSANRGSTWTAIDQDTQSFFVTSNDTLYNLAGAGVLESSIDSGNTWNTLDSQTESFAVTTAGTLYGLDGTGQLWVLPVGGSRKVLDSTTQAFAVTPGGTLYNLYTGGTLKSSTNSGSSWTTLDSNTQTFGVSSNSALYVLDTGGTLRLQSTSGGTWQTLDTATQSFSLTSDGIVFDLDTDGVIQDLPLLSGAWPEYDTVAQAIAVTPNGTLYVMDPGGVLWDLDPAGYWQWLENNVQSFSVTTGGMLYTLQQGGLLQSAAGPNGAWNALDYATMSFAVSPNGTLYDLDPGSQLWDLPLGGSWQWLDGGTQSFSLTPNGTLVDLDTGGYLWALPYDGSWEVLNNNTQSYTINGNGTIYNLDQGFLEAAANTNGLWTVLNESTQAFDVTPNGVIEDLTGTTPEVSLNSGKSWLNLFTTEVPDSGLASLAQSDFTRDDALTRADMIGLFGEAEADGTVTTAEYASLEVLVDSVAVTMPDDVRNLAGKVVNGNLADNTFQGQPLGDLGPGSSSDQLNDLVQKWFYGADLPATDINPTTGANFAYAPAGGTLFGASGVPSYNDVAQGYAADCYFLASLGQLALQSPQEVESMFTNNGDGTYTVRFYENGVPDYVTVNSDLPVTSSGTFAYAGYYQYGQPTTVSSGSNVLWVALAEKAYAQLAEEGWSRADHGAYDNSYDSINYGWPTTVQSQLTGAFAYSSVILAGSYATSDAESVVVNDITQGNLISILTLATLPDDQSPFIANHAYTLEGYDPTTGLFTFVNPLDDGGGDGPRVVQVTWDQLAPYVFDFEDVMPPAGMSVSSVVGNPYP</sequence>
<dbReference type="PANTHER" id="PTHR10183:SF379">
    <property type="entry name" value="CALPAIN-5"/>
    <property type="match status" value="1"/>
</dbReference>
<comment type="caution">
    <text evidence="7">The sequence shown here is derived from an EMBL/GenBank/DDBJ whole genome shotgun (WGS) entry which is preliminary data.</text>
</comment>
<dbReference type="Gene3D" id="2.130.10.10">
    <property type="entry name" value="YVTN repeat-like/Quinoprotein amine dehydrogenase"/>
    <property type="match status" value="1"/>
</dbReference>
<dbReference type="GO" id="GO:0004198">
    <property type="term" value="F:calcium-dependent cysteine-type endopeptidase activity"/>
    <property type="evidence" value="ECO:0007669"/>
    <property type="project" value="InterPro"/>
</dbReference>
<dbReference type="GO" id="GO:0006508">
    <property type="term" value="P:proteolysis"/>
    <property type="evidence" value="ECO:0007669"/>
    <property type="project" value="UniProtKB-KW"/>
</dbReference>
<proteinExistence type="inferred from homology"/>
<dbReference type="RefSeq" id="WP_088254483.1">
    <property type="nucleotide sequence ID" value="NZ_NIDE01000004.1"/>
</dbReference>
<comment type="caution">
    <text evidence="5">Lacks conserved residue(s) required for the propagation of feature annotation.</text>
</comment>
<keyword evidence="8" id="KW-1185">Reference proteome</keyword>
<evidence type="ECO:0000313" key="7">
    <source>
        <dbReference type="EMBL" id="OWK43661.1"/>
    </source>
</evidence>
<dbReference type="SUPFAM" id="SSF54001">
    <property type="entry name" value="Cysteine proteinases"/>
    <property type="match status" value="1"/>
</dbReference>
<protein>
    <recommendedName>
        <fullName evidence="6">Calpain catalytic domain-containing protein</fullName>
    </recommendedName>
</protein>
<dbReference type="InterPro" id="IPR022684">
    <property type="entry name" value="Calpain_cysteine_protease"/>
</dbReference>
<keyword evidence="4" id="KW-0788">Thiol protease</keyword>
<dbReference type="InterPro" id="IPR038765">
    <property type="entry name" value="Papain-like_cys_pep_sf"/>
</dbReference>
<dbReference type="Proteomes" id="UP000214646">
    <property type="component" value="Unassembled WGS sequence"/>
</dbReference>
<accession>A0A225DQT7</accession>
<dbReference type="OrthoDB" id="7325981at2"/>
<evidence type="ECO:0000259" key="6">
    <source>
        <dbReference type="PROSITE" id="PS50203"/>
    </source>
</evidence>
<dbReference type="AlphaFoldDB" id="A0A225DQT7"/>
<feature type="domain" description="Calpain catalytic" evidence="6">
    <location>
        <begin position="720"/>
        <end position="943"/>
    </location>
</feature>
<dbReference type="InterPro" id="IPR001300">
    <property type="entry name" value="Peptidase_C2_calpain_cat"/>
</dbReference>
<evidence type="ECO:0000256" key="5">
    <source>
        <dbReference type="PROSITE-ProRule" id="PRU00239"/>
    </source>
</evidence>
<comment type="similarity">
    <text evidence="1">Belongs to the peptidase C2 family.</text>
</comment>
<dbReference type="SUPFAM" id="SSF110296">
    <property type="entry name" value="Oligoxyloglucan reducing end-specific cellobiohydrolase"/>
    <property type="match status" value="1"/>
</dbReference>